<dbReference type="STRING" id="1891926.Fuma_03995"/>
<dbReference type="Proteomes" id="UP000187735">
    <property type="component" value="Chromosome"/>
</dbReference>
<protein>
    <submittedName>
        <fullName evidence="2">Uncharacterized protein</fullName>
    </submittedName>
</protein>
<organism evidence="2 3">
    <name type="scientific">Fuerstiella marisgermanici</name>
    <dbReference type="NCBI Taxonomy" id="1891926"/>
    <lineage>
        <taxon>Bacteria</taxon>
        <taxon>Pseudomonadati</taxon>
        <taxon>Planctomycetota</taxon>
        <taxon>Planctomycetia</taxon>
        <taxon>Planctomycetales</taxon>
        <taxon>Planctomycetaceae</taxon>
        <taxon>Fuerstiella</taxon>
    </lineage>
</organism>
<reference evidence="2 3" key="1">
    <citation type="journal article" date="2016" name="Front. Microbiol.">
        <title>Fuerstia marisgermanicae gen. nov., sp. nov., an Unusual Member of the Phylum Planctomycetes from the German Wadden Sea.</title>
        <authorList>
            <person name="Kohn T."/>
            <person name="Heuer A."/>
            <person name="Jogler M."/>
            <person name="Vollmers J."/>
            <person name="Boedeker C."/>
            <person name="Bunk B."/>
            <person name="Rast P."/>
            <person name="Borchert D."/>
            <person name="Glockner I."/>
            <person name="Freese H.M."/>
            <person name="Klenk H.P."/>
            <person name="Overmann J."/>
            <person name="Kaster A.K."/>
            <person name="Rohde M."/>
            <person name="Wiegand S."/>
            <person name="Jogler C."/>
        </authorList>
    </citation>
    <scope>NUCLEOTIDE SEQUENCE [LARGE SCALE GENOMIC DNA]</scope>
    <source>
        <strain evidence="2 3">NH11</strain>
    </source>
</reference>
<name>A0A1P8WJY7_9PLAN</name>
<evidence type="ECO:0000313" key="2">
    <source>
        <dbReference type="EMBL" id="APZ94363.1"/>
    </source>
</evidence>
<dbReference type="KEGG" id="fmr:Fuma_03995"/>
<keyword evidence="1" id="KW-0812">Transmembrane</keyword>
<feature type="transmembrane region" description="Helical" evidence="1">
    <location>
        <begin position="6"/>
        <end position="22"/>
    </location>
</feature>
<keyword evidence="1" id="KW-0472">Membrane</keyword>
<feature type="transmembrane region" description="Helical" evidence="1">
    <location>
        <begin position="34"/>
        <end position="53"/>
    </location>
</feature>
<keyword evidence="1" id="KW-1133">Transmembrane helix</keyword>
<proteinExistence type="predicted"/>
<dbReference type="RefSeq" id="WP_158521071.1">
    <property type="nucleotide sequence ID" value="NZ_CP017641.1"/>
</dbReference>
<dbReference type="AlphaFoldDB" id="A0A1P8WJY7"/>
<accession>A0A1P8WJY7</accession>
<evidence type="ECO:0000313" key="3">
    <source>
        <dbReference type="Proteomes" id="UP000187735"/>
    </source>
</evidence>
<keyword evidence="3" id="KW-1185">Reference proteome</keyword>
<dbReference type="EMBL" id="CP017641">
    <property type="protein sequence ID" value="APZ94363.1"/>
    <property type="molecule type" value="Genomic_DNA"/>
</dbReference>
<sequence length="55" mass="5904">MIAKYILLGIAILFCVLAGLDLQKSGKLLPQRKTQLLVAAIFLLVAALLHFGILG</sequence>
<gene>
    <name evidence="2" type="ORF">Fuma_03995</name>
</gene>
<evidence type="ECO:0000256" key="1">
    <source>
        <dbReference type="SAM" id="Phobius"/>
    </source>
</evidence>